<sequence>MQTPAKSPVKIIIAVAVILATVGYLAFTGVRDTKSYYVTISELNAMGGKAYTRHLRVAGNVAPGSIKRVGTNASFQLMEQGKLLQVSYQGSEPPPDTFKDDAQALAVGMYGHDGVFHATQLQAKCASKYAPAAPGATPAGPKPSAKAPAAAATAVSLPR</sequence>
<name>A0A4Q0T240_9BACT</name>
<feature type="transmembrane region" description="Helical" evidence="6">
    <location>
        <begin position="12"/>
        <end position="30"/>
    </location>
</feature>
<keyword evidence="2" id="KW-0479">Metal-binding</keyword>
<dbReference type="SUPFAM" id="SSF82093">
    <property type="entry name" value="Heme chaperone CcmE"/>
    <property type="match status" value="1"/>
</dbReference>
<organism evidence="7 8">
    <name type="scientific">Granulicella sibirica</name>
    <dbReference type="NCBI Taxonomy" id="2479048"/>
    <lineage>
        <taxon>Bacteria</taxon>
        <taxon>Pseudomonadati</taxon>
        <taxon>Acidobacteriota</taxon>
        <taxon>Terriglobia</taxon>
        <taxon>Terriglobales</taxon>
        <taxon>Acidobacteriaceae</taxon>
        <taxon>Granulicella</taxon>
    </lineage>
</organism>
<dbReference type="OrthoDB" id="121943at2"/>
<keyword evidence="6" id="KW-1133">Transmembrane helix</keyword>
<keyword evidence="2" id="KW-0349">Heme</keyword>
<reference evidence="8" key="2">
    <citation type="submission" date="2019-02" db="EMBL/GenBank/DDBJ databases">
        <title>Granulicella sibirica sp. nov., a psychrotolerant acidobacterium isolated from an organic soil layer in forested tundra, West Siberia.</title>
        <authorList>
            <person name="Oshkin I.Y."/>
            <person name="Kulichevskaya I.S."/>
            <person name="Rijpstra W.I.C."/>
            <person name="Sinninghe Damste J.S."/>
            <person name="Rakitin A.L."/>
            <person name="Ravin N.V."/>
            <person name="Dedysh S.N."/>
        </authorList>
    </citation>
    <scope>NUCLEOTIDE SEQUENCE [LARGE SCALE GENOMIC DNA]</scope>
    <source>
        <strain evidence="8">AF10</strain>
    </source>
</reference>
<dbReference type="AlphaFoldDB" id="A0A4Q0T240"/>
<keyword evidence="4 6" id="KW-0472">Membrane</keyword>
<proteinExistence type="predicted"/>
<feature type="region of interest" description="Disordered" evidence="5">
    <location>
        <begin position="130"/>
        <end position="159"/>
    </location>
</feature>
<dbReference type="InterPro" id="IPR036127">
    <property type="entry name" value="CcmE-like_sf"/>
</dbReference>
<dbReference type="Proteomes" id="UP000289437">
    <property type="component" value="Unassembled WGS sequence"/>
</dbReference>
<dbReference type="GO" id="GO:0017003">
    <property type="term" value="P:protein-heme linkage"/>
    <property type="evidence" value="ECO:0007669"/>
    <property type="project" value="InterPro"/>
</dbReference>
<evidence type="ECO:0000256" key="4">
    <source>
        <dbReference type="ARBA" id="ARBA00023136"/>
    </source>
</evidence>
<evidence type="ECO:0000313" key="7">
    <source>
        <dbReference type="EMBL" id="RXH55621.1"/>
    </source>
</evidence>
<dbReference type="InterPro" id="IPR004329">
    <property type="entry name" value="CcmE"/>
</dbReference>
<dbReference type="Pfam" id="PF03100">
    <property type="entry name" value="CcmE"/>
    <property type="match status" value="1"/>
</dbReference>
<evidence type="ECO:0000256" key="6">
    <source>
        <dbReference type="SAM" id="Phobius"/>
    </source>
</evidence>
<dbReference type="Gene3D" id="2.40.50.140">
    <property type="entry name" value="Nucleic acid-binding proteins"/>
    <property type="match status" value="1"/>
</dbReference>
<dbReference type="EMBL" id="RDSM01000002">
    <property type="protein sequence ID" value="RXH55621.1"/>
    <property type="molecule type" value="Genomic_DNA"/>
</dbReference>
<protein>
    <submittedName>
        <fullName evidence="7">Cytochrome c-type biogenesis protein CcmE, heme chaperone</fullName>
    </submittedName>
</protein>
<evidence type="ECO:0000256" key="5">
    <source>
        <dbReference type="SAM" id="MobiDB-lite"/>
    </source>
</evidence>
<gene>
    <name evidence="7" type="ORF">GRAN_2478</name>
</gene>
<comment type="subcellular location">
    <subcellularLocation>
        <location evidence="1">Membrane</location>
    </subcellularLocation>
</comment>
<reference evidence="7 8" key="1">
    <citation type="submission" date="2018-11" db="EMBL/GenBank/DDBJ databases">
        <authorList>
            <person name="Mardanov A.V."/>
            <person name="Ravin N.V."/>
            <person name="Dedysh S.N."/>
        </authorList>
    </citation>
    <scope>NUCLEOTIDE SEQUENCE [LARGE SCALE GENOMIC DNA]</scope>
    <source>
        <strain evidence="7 8">AF10</strain>
    </source>
</reference>
<evidence type="ECO:0000256" key="1">
    <source>
        <dbReference type="ARBA" id="ARBA00004370"/>
    </source>
</evidence>
<comment type="caution">
    <text evidence="7">The sequence shown here is derived from an EMBL/GenBank/DDBJ whole genome shotgun (WGS) entry which is preliminary data.</text>
</comment>
<dbReference type="InterPro" id="IPR012340">
    <property type="entry name" value="NA-bd_OB-fold"/>
</dbReference>
<accession>A0A4Q0T240</accession>
<dbReference type="GO" id="GO:0005886">
    <property type="term" value="C:plasma membrane"/>
    <property type="evidence" value="ECO:0007669"/>
    <property type="project" value="InterPro"/>
</dbReference>
<keyword evidence="6" id="KW-0812">Transmembrane</keyword>
<keyword evidence="3" id="KW-0201">Cytochrome c-type biogenesis</keyword>
<dbReference type="RefSeq" id="WP_128913243.1">
    <property type="nucleotide sequence ID" value="NZ_RDSM01000002.1"/>
</dbReference>
<dbReference type="GO" id="GO:0020037">
    <property type="term" value="F:heme binding"/>
    <property type="evidence" value="ECO:0007669"/>
    <property type="project" value="InterPro"/>
</dbReference>
<evidence type="ECO:0000313" key="8">
    <source>
        <dbReference type="Proteomes" id="UP000289437"/>
    </source>
</evidence>
<keyword evidence="8" id="KW-1185">Reference proteome</keyword>
<evidence type="ECO:0000256" key="2">
    <source>
        <dbReference type="ARBA" id="ARBA00022617"/>
    </source>
</evidence>
<evidence type="ECO:0000256" key="3">
    <source>
        <dbReference type="ARBA" id="ARBA00022748"/>
    </source>
</evidence>
<keyword evidence="2" id="KW-0408">Iron</keyword>
<dbReference type="GO" id="GO:0017004">
    <property type="term" value="P:cytochrome complex assembly"/>
    <property type="evidence" value="ECO:0007669"/>
    <property type="project" value="UniProtKB-KW"/>
</dbReference>